<proteinExistence type="predicted"/>
<protein>
    <submittedName>
        <fullName evidence="1">Uncharacterized protein</fullName>
    </submittedName>
</protein>
<sequence length="216" mass="23971">MDFCSFETQGRPQPATPYSTPPVIMTLSRAQAPSSLREVTRNTRPCGNCSHAQAKCNISFPYSDTLCERCSKKGFSKCPPYMARAKRRTATLPAVLDQRKYSHGHLDSPPTAGMSSPSEKLLRDSEVIMIPKLWSGGNANVATYDLNSHVGGCSDNCEHCSRNSDSQPFMPDSPVQNIFFSSTTATYYHWSSDEIYQPTTINENLDWGQCMCSSCR</sequence>
<dbReference type="VEuPathDB" id="FungiDB:BD410DRAFT_792656"/>
<accession>A0A4Y7PV01</accession>
<gene>
    <name evidence="1" type="ORF">BD410DRAFT_792656</name>
</gene>
<keyword evidence="2" id="KW-1185">Reference proteome</keyword>
<name>A0A4Y7PV01_9AGAM</name>
<dbReference type="AlphaFoldDB" id="A0A4Y7PV01"/>
<evidence type="ECO:0000313" key="1">
    <source>
        <dbReference type="EMBL" id="TDL18881.1"/>
    </source>
</evidence>
<dbReference type="Proteomes" id="UP000294933">
    <property type="component" value="Unassembled WGS sequence"/>
</dbReference>
<evidence type="ECO:0000313" key="2">
    <source>
        <dbReference type="Proteomes" id="UP000294933"/>
    </source>
</evidence>
<dbReference type="OrthoDB" id="3323522at2759"/>
<dbReference type="EMBL" id="ML170202">
    <property type="protein sequence ID" value="TDL18881.1"/>
    <property type="molecule type" value="Genomic_DNA"/>
</dbReference>
<reference evidence="1 2" key="1">
    <citation type="submission" date="2018-06" db="EMBL/GenBank/DDBJ databases">
        <title>A transcriptomic atlas of mushroom development highlights an independent origin of complex multicellularity.</title>
        <authorList>
            <consortium name="DOE Joint Genome Institute"/>
            <person name="Krizsan K."/>
            <person name="Almasi E."/>
            <person name="Merenyi Z."/>
            <person name="Sahu N."/>
            <person name="Viragh M."/>
            <person name="Koszo T."/>
            <person name="Mondo S."/>
            <person name="Kiss B."/>
            <person name="Balint B."/>
            <person name="Kues U."/>
            <person name="Barry K."/>
            <person name="Hegedus J.C."/>
            <person name="Henrissat B."/>
            <person name="Johnson J."/>
            <person name="Lipzen A."/>
            <person name="Ohm R."/>
            <person name="Nagy I."/>
            <person name="Pangilinan J."/>
            <person name="Yan J."/>
            <person name="Xiong Y."/>
            <person name="Grigoriev I.V."/>
            <person name="Hibbett D.S."/>
            <person name="Nagy L.G."/>
        </authorList>
    </citation>
    <scope>NUCLEOTIDE SEQUENCE [LARGE SCALE GENOMIC DNA]</scope>
    <source>
        <strain evidence="1 2">SZMC22713</strain>
    </source>
</reference>
<organism evidence="1 2">
    <name type="scientific">Rickenella mellea</name>
    <dbReference type="NCBI Taxonomy" id="50990"/>
    <lineage>
        <taxon>Eukaryota</taxon>
        <taxon>Fungi</taxon>
        <taxon>Dikarya</taxon>
        <taxon>Basidiomycota</taxon>
        <taxon>Agaricomycotina</taxon>
        <taxon>Agaricomycetes</taxon>
        <taxon>Hymenochaetales</taxon>
        <taxon>Rickenellaceae</taxon>
        <taxon>Rickenella</taxon>
    </lineage>
</organism>